<name>A0A9P5XBE1_9AGAR</name>
<dbReference type="AlphaFoldDB" id="A0A9P5XBE1"/>
<feature type="non-terminal residue" evidence="5">
    <location>
        <position position="51"/>
    </location>
</feature>
<dbReference type="InterPro" id="IPR004166">
    <property type="entry name" value="a-kinase_dom"/>
</dbReference>
<reference evidence="5" key="1">
    <citation type="submission" date="2020-11" db="EMBL/GenBank/DDBJ databases">
        <authorList>
            <consortium name="DOE Joint Genome Institute"/>
            <person name="Ahrendt S."/>
            <person name="Riley R."/>
            <person name="Andreopoulos W."/>
            <person name="Labutti K."/>
            <person name="Pangilinan J."/>
            <person name="Ruiz-Duenas F.J."/>
            <person name="Barrasa J.M."/>
            <person name="Sanchez-Garcia M."/>
            <person name="Camarero S."/>
            <person name="Miyauchi S."/>
            <person name="Serrano A."/>
            <person name="Linde D."/>
            <person name="Babiker R."/>
            <person name="Drula E."/>
            <person name="Ayuso-Fernandez I."/>
            <person name="Pacheco R."/>
            <person name="Padilla G."/>
            <person name="Ferreira P."/>
            <person name="Barriuso J."/>
            <person name="Kellner H."/>
            <person name="Castanera R."/>
            <person name="Alfaro M."/>
            <person name="Ramirez L."/>
            <person name="Pisabarro A.G."/>
            <person name="Kuo A."/>
            <person name="Tritt A."/>
            <person name="Lipzen A."/>
            <person name="He G."/>
            <person name="Yan M."/>
            <person name="Ng V."/>
            <person name="Cullen D."/>
            <person name="Martin F."/>
            <person name="Rosso M.-N."/>
            <person name="Henrissat B."/>
            <person name="Hibbett D."/>
            <person name="Martinez A.T."/>
            <person name="Grigoriev I.V."/>
        </authorList>
    </citation>
    <scope>NUCLEOTIDE SEQUENCE</scope>
    <source>
        <strain evidence="5">MF-IS2</strain>
    </source>
</reference>
<keyword evidence="1" id="KW-0723">Serine/threonine-protein kinase</keyword>
<accession>A0A9P5XBE1</accession>
<evidence type="ECO:0000259" key="4">
    <source>
        <dbReference type="PROSITE" id="PS51158"/>
    </source>
</evidence>
<keyword evidence="2" id="KW-0808">Transferase</keyword>
<dbReference type="SUPFAM" id="SSF56112">
    <property type="entry name" value="Protein kinase-like (PK-like)"/>
    <property type="match status" value="1"/>
</dbReference>
<evidence type="ECO:0000313" key="5">
    <source>
        <dbReference type="EMBL" id="KAF9447913.1"/>
    </source>
</evidence>
<comment type="caution">
    <text evidence="5">The sequence shown here is derived from an EMBL/GenBank/DDBJ whole genome shotgun (WGS) entry which is preliminary data.</text>
</comment>
<protein>
    <recommendedName>
        <fullName evidence="4">Alpha-type protein kinase domain-containing protein</fullName>
    </recommendedName>
</protein>
<dbReference type="GO" id="GO:0005524">
    <property type="term" value="F:ATP binding"/>
    <property type="evidence" value="ECO:0007669"/>
    <property type="project" value="InterPro"/>
</dbReference>
<sequence>SGVGDFGHEGIDAFVQDHRCREICKRLGLDDDVPLIPTSKIQVTDKSAEDG</sequence>
<feature type="non-terminal residue" evidence="5">
    <location>
        <position position="1"/>
    </location>
</feature>
<evidence type="ECO:0000256" key="1">
    <source>
        <dbReference type="ARBA" id="ARBA00022527"/>
    </source>
</evidence>
<proteinExistence type="predicted"/>
<dbReference type="Proteomes" id="UP000807342">
    <property type="component" value="Unassembled WGS sequence"/>
</dbReference>
<evidence type="ECO:0000313" key="6">
    <source>
        <dbReference type="Proteomes" id="UP000807342"/>
    </source>
</evidence>
<dbReference type="OrthoDB" id="301415at2759"/>
<dbReference type="InterPro" id="IPR011009">
    <property type="entry name" value="Kinase-like_dom_sf"/>
</dbReference>
<feature type="domain" description="Alpha-type protein kinase" evidence="4">
    <location>
        <begin position="1"/>
        <end position="32"/>
    </location>
</feature>
<dbReference type="GO" id="GO:0004674">
    <property type="term" value="F:protein serine/threonine kinase activity"/>
    <property type="evidence" value="ECO:0007669"/>
    <property type="project" value="UniProtKB-KW"/>
</dbReference>
<gene>
    <name evidence="5" type="ORF">P691DRAFT_629353</name>
</gene>
<dbReference type="PROSITE" id="PS51158">
    <property type="entry name" value="ALPHA_KINASE"/>
    <property type="match status" value="1"/>
</dbReference>
<keyword evidence="6" id="KW-1185">Reference proteome</keyword>
<dbReference type="EMBL" id="MU151181">
    <property type="protein sequence ID" value="KAF9447913.1"/>
    <property type="molecule type" value="Genomic_DNA"/>
</dbReference>
<organism evidence="5 6">
    <name type="scientific">Macrolepiota fuliginosa MF-IS2</name>
    <dbReference type="NCBI Taxonomy" id="1400762"/>
    <lineage>
        <taxon>Eukaryota</taxon>
        <taxon>Fungi</taxon>
        <taxon>Dikarya</taxon>
        <taxon>Basidiomycota</taxon>
        <taxon>Agaricomycotina</taxon>
        <taxon>Agaricomycetes</taxon>
        <taxon>Agaricomycetidae</taxon>
        <taxon>Agaricales</taxon>
        <taxon>Agaricineae</taxon>
        <taxon>Agaricaceae</taxon>
        <taxon>Macrolepiota</taxon>
    </lineage>
</organism>
<keyword evidence="3" id="KW-0418">Kinase</keyword>
<evidence type="ECO:0000256" key="3">
    <source>
        <dbReference type="ARBA" id="ARBA00022777"/>
    </source>
</evidence>
<dbReference type="Gene3D" id="3.20.200.10">
    <property type="entry name" value="MHCK/EF2 kinase"/>
    <property type="match status" value="1"/>
</dbReference>
<evidence type="ECO:0000256" key="2">
    <source>
        <dbReference type="ARBA" id="ARBA00022679"/>
    </source>
</evidence>